<name>A0ABX7GI74_9PSED</name>
<evidence type="ECO:0008006" key="3">
    <source>
        <dbReference type="Google" id="ProtNLM"/>
    </source>
</evidence>
<dbReference type="EMBL" id="CP069352">
    <property type="protein sequence ID" value="QRK85085.1"/>
    <property type="molecule type" value="Genomic_DNA"/>
</dbReference>
<evidence type="ECO:0000313" key="1">
    <source>
        <dbReference type="EMBL" id="QRK85085.1"/>
    </source>
</evidence>
<reference evidence="1 2" key="1">
    <citation type="submission" date="2021-02" db="EMBL/GenBank/DDBJ databases">
        <authorList>
            <person name="Cea Torrescassana E."/>
        </authorList>
    </citation>
    <scope>NUCLEOTIDE SEQUENCE [LARGE SCALE GENOMIC DNA]</scope>
    <source>
        <strain evidence="1 2">CT364</strain>
    </source>
</reference>
<organism evidence="1 2">
    <name type="scientific">Pseudomonas granadensis</name>
    <dbReference type="NCBI Taxonomy" id="1421430"/>
    <lineage>
        <taxon>Bacteria</taxon>
        <taxon>Pseudomonadati</taxon>
        <taxon>Pseudomonadota</taxon>
        <taxon>Gammaproteobacteria</taxon>
        <taxon>Pseudomonadales</taxon>
        <taxon>Pseudomonadaceae</taxon>
        <taxon>Pseudomonas</taxon>
    </lineage>
</organism>
<gene>
    <name evidence="1" type="ORF">JN757_04705</name>
</gene>
<sequence>MKKPKEGYCIYLDAISSDLSLEHIIPKSLGGLDDFSILADRKFNNSTASTIDAGLANDFLMLFDRDRQKAAGHSGTHPEPRVKKATLEDGTPVQVTFAASGLRVYNLRERRYLTDHERSGRTISLEGVTIHLDADLKFVAKVGLAAGFFAYGDLFRKQVEHSELRKIVNAEHLNQITPDVRVHCRFPSEQELESETLQILKLATESVECSSVLLMPGKGCFGIAVGVLGNFMGMINVKADIAGFSNTGSYDAGHCIYLQNGRMYRNSLRHVFKKLADHLDSK</sequence>
<keyword evidence="2" id="KW-1185">Reference proteome</keyword>
<evidence type="ECO:0000313" key="2">
    <source>
        <dbReference type="Proteomes" id="UP000663686"/>
    </source>
</evidence>
<accession>A0ABX7GI74</accession>
<reference evidence="1 2" key="2">
    <citation type="submission" date="2021-03" db="EMBL/GenBank/DDBJ databases">
        <title>P. granadensis CT364 genome publication.</title>
        <authorList>
            <person name="Stach J."/>
            <person name="Montero-Calasanz Md.C."/>
        </authorList>
    </citation>
    <scope>NUCLEOTIDE SEQUENCE [LARGE SCALE GENOMIC DNA]</scope>
    <source>
        <strain evidence="1 2">CT364</strain>
    </source>
</reference>
<dbReference type="Proteomes" id="UP000663686">
    <property type="component" value="Chromosome"/>
</dbReference>
<protein>
    <recommendedName>
        <fullName evidence="3">HNH endonuclease</fullName>
    </recommendedName>
</protein>
<proteinExistence type="predicted"/>
<dbReference type="RefSeq" id="WP_203420678.1">
    <property type="nucleotide sequence ID" value="NZ_CP069352.1"/>
</dbReference>